<gene>
    <name evidence="2" type="ORF">SDC9_52110</name>
</gene>
<sequence length="436" mass="50731">MDELLAALSLQNPHWSQIQQDTGVKRHRYLHKILRYLETGEIVVLNGVRRSGKTTLLKQTVDELIQIGKKPSGILFVNCDDPLIQKLQEPLPDILETFQKNVSADEDITLIFDEIQTIPKWELWLKAWYDLKKYKIIISGSSAKLLDSGLSSKISGRYLKIQVYPLDFSEYLQFRNISVPSEKLEFITRRYEIAFLLREYIQYGGFPAAVRIENQDIRKDHLSAYFDSILFRDIEEMHEVRNHSVLRRLLVYLITNISAPFSYRKLALMYNVDSRIVIDYISFAEDAFLLFELQNFSYSLKSQNAGHKKIYTIDTGLRNSVAFSFSADEGRLVENLVFVNLKQNGYSIYFWKDKNEVDFVIQHRDYTLSAINVCYSDDIPEREIKGLNEFENAFKGKIKARIVITKDVEKEEDGILFIPLYKWLLAGSGDILQEVE</sequence>
<dbReference type="Pfam" id="PF13635">
    <property type="entry name" value="DUF4143"/>
    <property type="match status" value="1"/>
</dbReference>
<dbReference type="Gene3D" id="3.40.50.300">
    <property type="entry name" value="P-loop containing nucleotide triphosphate hydrolases"/>
    <property type="match status" value="1"/>
</dbReference>
<proteinExistence type="predicted"/>
<name>A0A644WPL2_9ZZZZ</name>
<dbReference type="EMBL" id="VSSQ01001168">
    <property type="protein sequence ID" value="MPM05815.1"/>
    <property type="molecule type" value="Genomic_DNA"/>
</dbReference>
<reference evidence="2" key="1">
    <citation type="submission" date="2019-08" db="EMBL/GenBank/DDBJ databases">
        <authorList>
            <person name="Kucharzyk K."/>
            <person name="Murdoch R.W."/>
            <person name="Higgins S."/>
            <person name="Loffler F."/>
        </authorList>
    </citation>
    <scope>NUCLEOTIDE SEQUENCE</scope>
</reference>
<feature type="domain" description="AAA+ ATPase" evidence="1">
    <location>
        <begin position="39"/>
        <end position="282"/>
    </location>
</feature>
<dbReference type="Pfam" id="PF13173">
    <property type="entry name" value="AAA_14"/>
    <property type="match status" value="1"/>
</dbReference>
<dbReference type="InterPro" id="IPR027417">
    <property type="entry name" value="P-loop_NTPase"/>
</dbReference>
<dbReference type="SMART" id="SM00382">
    <property type="entry name" value="AAA"/>
    <property type="match status" value="1"/>
</dbReference>
<dbReference type="AlphaFoldDB" id="A0A644WPL2"/>
<dbReference type="InterPro" id="IPR041682">
    <property type="entry name" value="AAA_14"/>
</dbReference>
<accession>A0A644WPL2</accession>
<organism evidence="2">
    <name type="scientific">bioreactor metagenome</name>
    <dbReference type="NCBI Taxonomy" id="1076179"/>
    <lineage>
        <taxon>unclassified sequences</taxon>
        <taxon>metagenomes</taxon>
        <taxon>ecological metagenomes</taxon>
    </lineage>
</organism>
<dbReference type="PANTHER" id="PTHR33295">
    <property type="entry name" value="ATPASE"/>
    <property type="match status" value="1"/>
</dbReference>
<comment type="caution">
    <text evidence="2">The sequence shown here is derived from an EMBL/GenBank/DDBJ whole genome shotgun (WGS) entry which is preliminary data.</text>
</comment>
<dbReference type="InterPro" id="IPR003593">
    <property type="entry name" value="AAA+_ATPase"/>
</dbReference>
<dbReference type="PANTHER" id="PTHR33295:SF8">
    <property type="entry name" value="AAA+ ATPASE DOMAIN-CONTAINING PROTEIN"/>
    <property type="match status" value="1"/>
</dbReference>
<protein>
    <recommendedName>
        <fullName evidence="1">AAA+ ATPase domain-containing protein</fullName>
    </recommendedName>
</protein>
<dbReference type="SUPFAM" id="SSF52540">
    <property type="entry name" value="P-loop containing nucleoside triphosphate hydrolases"/>
    <property type="match status" value="1"/>
</dbReference>
<evidence type="ECO:0000259" key="1">
    <source>
        <dbReference type="SMART" id="SM00382"/>
    </source>
</evidence>
<evidence type="ECO:0000313" key="2">
    <source>
        <dbReference type="EMBL" id="MPM05815.1"/>
    </source>
</evidence>
<dbReference type="InterPro" id="IPR025420">
    <property type="entry name" value="DUF4143"/>
</dbReference>